<proteinExistence type="predicted"/>
<name>A0A117RGV7_9ACTN</name>
<feature type="chain" id="PRO_5038828306" description="PknH-like extracellular domain-containing protein" evidence="2">
    <location>
        <begin position="24"/>
        <end position="232"/>
    </location>
</feature>
<protein>
    <recommendedName>
        <fullName evidence="5">PknH-like extracellular domain-containing protein</fullName>
    </recommendedName>
</protein>
<feature type="compositionally biased region" description="Polar residues" evidence="1">
    <location>
        <begin position="24"/>
        <end position="36"/>
    </location>
</feature>
<sequence length="232" mass="23914">MRVRLTITALGLTAAALTLPACSADTSQAKSTSPSSAPADHPATTKQSDDPLSSAALQPRLLDESDLGSDYTRKPEDTSSHDDVTVTGCPALEKLGGDAAASGSLDFPNKAKVSFTYTGGSAGSEVSEELYSDTSAKLSDGIDRIFDAMTGCPTYQVVSGSTAINVTSQKTTAPRLGDQQWSQLMTFTSGGQDSVVKQTAIREGSLLLIVSGAPALVGQHLDKALAKATATR</sequence>
<dbReference type="OrthoDB" id="4321801at2"/>
<feature type="signal peptide" evidence="2">
    <location>
        <begin position="1"/>
        <end position="23"/>
    </location>
</feature>
<keyword evidence="2" id="KW-0732">Signal</keyword>
<accession>A0A117RGV7</accession>
<evidence type="ECO:0000313" key="4">
    <source>
        <dbReference type="Proteomes" id="UP000053024"/>
    </source>
</evidence>
<evidence type="ECO:0000256" key="2">
    <source>
        <dbReference type="SAM" id="SignalP"/>
    </source>
</evidence>
<keyword evidence="4" id="KW-1185">Reference proteome</keyword>
<gene>
    <name evidence="3" type="ORF">AQJ66_03065</name>
</gene>
<reference evidence="3 4" key="1">
    <citation type="submission" date="2015-10" db="EMBL/GenBank/DDBJ databases">
        <title>Draft genome sequence of Streptomyces bungoensis DSM 41781, type strain for the species Streptomyces bungoensis.</title>
        <authorList>
            <person name="Ruckert C."/>
            <person name="Winkler A."/>
            <person name="Kalinowski J."/>
            <person name="Kampfer P."/>
            <person name="Glaeser S."/>
        </authorList>
    </citation>
    <scope>NUCLEOTIDE SEQUENCE [LARGE SCALE GENOMIC DNA]</scope>
    <source>
        <strain evidence="3 4">DSM 41781</strain>
    </source>
</reference>
<evidence type="ECO:0000313" key="3">
    <source>
        <dbReference type="EMBL" id="KUN90043.1"/>
    </source>
</evidence>
<evidence type="ECO:0000256" key="1">
    <source>
        <dbReference type="SAM" id="MobiDB-lite"/>
    </source>
</evidence>
<dbReference type="EMBL" id="LMWX01000003">
    <property type="protein sequence ID" value="KUN90043.1"/>
    <property type="molecule type" value="Genomic_DNA"/>
</dbReference>
<feature type="compositionally biased region" description="Basic and acidic residues" evidence="1">
    <location>
        <begin position="71"/>
        <end position="84"/>
    </location>
</feature>
<feature type="region of interest" description="Disordered" evidence="1">
    <location>
        <begin position="23"/>
        <end position="86"/>
    </location>
</feature>
<dbReference type="STRING" id="285568.AQJ66_03065"/>
<evidence type="ECO:0008006" key="5">
    <source>
        <dbReference type="Google" id="ProtNLM"/>
    </source>
</evidence>
<dbReference type="Proteomes" id="UP000053024">
    <property type="component" value="Unassembled WGS sequence"/>
</dbReference>
<dbReference type="AlphaFoldDB" id="A0A117RGV7"/>
<comment type="caution">
    <text evidence="3">The sequence shown here is derived from an EMBL/GenBank/DDBJ whole genome shotgun (WGS) entry which is preliminary data.</text>
</comment>
<dbReference type="RefSeq" id="WP_006143115.1">
    <property type="nucleotide sequence ID" value="NZ_KQ948851.1"/>
</dbReference>
<organism evidence="3 4">
    <name type="scientific">Streptomyces bungoensis</name>
    <dbReference type="NCBI Taxonomy" id="285568"/>
    <lineage>
        <taxon>Bacteria</taxon>
        <taxon>Bacillati</taxon>
        <taxon>Actinomycetota</taxon>
        <taxon>Actinomycetes</taxon>
        <taxon>Kitasatosporales</taxon>
        <taxon>Streptomycetaceae</taxon>
        <taxon>Streptomyces</taxon>
    </lineage>
</organism>